<evidence type="ECO:0000313" key="3">
    <source>
        <dbReference type="Proteomes" id="UP000605848"/>
    </source>
</evidence>
<keyword evidence="3" id="KW-1185">Reference proteome</keyword>
<dbReference type="Proteomes" id="UP000605848">
    <property type="component" value="Unassembled WGS sequence"/>
</dbReference>
<dbReference type="AlphaFoldDB" id="A0A936ZDR1"/>
<gene>
    <name evidence="2" type="ORF">JKG68_07890</name>
</gene>
<protein>
    <submittedName>
        <fullName evidence="2">Uncharacterized protein</fullName>
    </submittedName>
</protein>
<proteinExistence type="predicted"/>
<comment type="caution">
    <text evidence="2">The sequence shown here is derived from an EMBL/GenBank/DDBJ whole genome shotgun (WGS) entry which is preliminary data.</text>
</comment>
<organism evidence="2 3">
    <name type="scientific">Microvirga aerilata</name>
    <dbReference type="NCBI Taxonomy" id="670292"/>
    <lineage>
        <taxon>Bacteria</taxon>
        <taxon>Pseudomonadati</taxon>
        <taxon>Pseudomonadota</taxon>
        <taxon>Alphaproteobacteria</taxon>
        <taxon>Hyphomicrobiales</taxon>
        <taxon>Methylobacteriaceae</taxon>
        <taxon>Microvirga</taxon>
    </lineage>
</organism>
<evidence type="ECO:0000313" key="2">
    <source>
        <dbReference type="EMBL" id="MBL0403880.1"/>
    </source>
</evidence>
<reference evidence="2" key="1">
    <citation type="submission" date="2021-01" db="EMBL/GenBank/DDBJ databases">
        <title>Microvirga sp.</title>
        <authorList>
            <person name="Kim M.K."/>
        </authorList>
    </citation>
    <scope>NUCLEOTIDE SEQUENCE</scope>
    <source>
        <strain evidence="2">5420S-16</strain>
    </source>
</reference>
<name>A0A936ZDR1_9HYPH</name>
<feature type="region of interest" description="Disordered" evidence="1">
    <location>
        <begin position="1"/>
        <end position="43"/>
    </location>
</feature>
<dbReference type="EMBL" id="JAEQMY010000008">
    <property type="protein sequence ID" value="MBL0403880.1"/>
    <property type="molecule type" value="Genomic_DNA"/>
</dbReference>
<feature type="compositionally biased region" description="Basic and acidic residues" evidence="1">
    <location>
        <begin position="16"/>
        <end position="27"/>
    </location>
</feature>
<accession>A0A936ZDR1</accession>
<dbReference type="RefSeq" id="WP_202057784.1">
    <property type="nucleotide sequence ID" value="NZ_JAEQMY010000008.1"/>
</dbReference>
<sequence length="187" mass="20089">MKASQTEVVRSLSIVGHDDNGPARTGERWVPSPKARRPAAPSKAASLKADGFGLKAACGLGDPGGQVIPLGKPAMLQNGPQAVPCSFDDVRLGFAAPDDRLTSLNIPAEAAFGQKDLSLSFDIEFDPEQPDRMTISLLEADEDRFIHTVRQSIPFPARLLAELLGRRTATAEEASAWRALDGEEQDR</sequence>
<evidence type="ECO:0000256" key="1">
    <source>
        <dbReference type="SAM" id="MobiDB-lite"/>
    </source>
</evidence>